<reference evidence="6" key="1">
    <citation type="submission" date="2020-12" db="EMBL/GenBank/DDBJ databases">
        <authorList>
            <person name="Iha C."/>
        </authorList>
    </citation>
    <scope>NUCLEOTIDE SEQUENCE</scope>
</reference>
<dbReference type="SUPFAM" id="SSF53383">
    <property type="entry name" value="PLP-dependent transferases"/>
    <property type="match status" value="1"/>
</dbReference>
<proteinExistence type="inferred from homology"/>
<evidence type="ECO:0000256" key="3">
    <source>
        <dbReference type="ARBA" id="ARBA00022679"/>
    </source>
</evidence>
<dbReference type="GO" id="GO:0009102">
    <property type="term" value="P:biotin biosynthetic process"/>
    <property type="evidence" value="ECO:0007669"/>
    <property type="project" value="InterPro"/>
</dbReference>
<dbReference type="InterPro" id="IPR015424">
    <property type="entry name" value="PyrdxlP-dep_Trfase"/>
</dbReference>
<dbReference type="Pfam" id="PF13500">
    <property type="entry name" value="AAA_26"/>
    <property type="match status" value="1"/>
</dbReference>
<dbReference type="InterPro" id="IPR004472">
    <property type="entry name" value="DTB_synth_BioD"/>
</dbReference>
<keyword evidence="3" id="KW-0808">Transferase</keyword>
<evidence type="ECO:0000313" key="7">
    <source>
        <dbReference type="Proteomes" id="UP000708148"/>
    </source>
</evidence>
<dbReference type="PANTHER" id="PTHR42684:SF3">
    <property type="entry name" value="ADENOSYLMETHIONINE-8-AMINO-7-OXONONANOATE AMINOTRANSFERASE"/>
    <property type="match status" value="1"/>
</dbReference>
<dbReference type="CDD" id="cd03109">
    <property type="entry name" value="DTBS"/>
    <property type="match status" value="1"/>
</dbReference>
<dbReference type="GO" id="GO:0000287">
    <property type="term" value="F:magnesium ion binding"/>
    <property type="evidence" value="ECO:0007669"/>
    <property type="project" value="InterPro"/>
</dbReference>
<dbReference type="PROSITE" id="PS00600">
    <property type="entry name" value="AA_TRANSFER_CLASS_3"/>
    <property type="match status" value="1"/>
</dbReference>
<evidence type="ECO:0000256" key="2">
    <source>
        <dbReference type="ARBA" id="ARBA00022576"/>
    </source>
</evidence>
<feature type="chain" id="PRO_5035942002" description="Adenosylmethionine-8-amino-7-oxononanoate aminotransferase" evidence="5">
    <location>
        <begin position="18"/>
        <end position="838"/>
    </location>
</feature>
<dbReference type="InterPro" id="IPR015422">
    <property type="entry name" value="PyrdxlP-dep_Trfase_small"/>
</dbReference>
<dbReference type="Proteomes" id="UP000708148">
    <property type="component" value="Unassembled WGS sequence"/>
</dbReference>
<keyword evidence="4" id="KW-0663">Pyridoxal phosphate</keyword>
<accession>A0A8S1IVV9</accession>
<dbReference type="SUPFAM" id="SSF52540">
    <property type="entry name" value="P-loop containing nucleoside triphosphate hydrolases"/>
    <property type="match status" value="1"/>
</dbReference>
<comment type="subcellular location">
    <subcellularLocation>
        <location evidence="1">Mitochondrion</location>
    </subcellularLocation>
</comment>
<evidence type="ECO:0000256" key="1">
    <source>
        <dbReference type="ARBA" id="ARBA00004173"/>
    </source>
</evidence>
<dbReference type="AlphaFoldDB" id="A0A8S1IVV9"/>
<evidence type="ECO:0008006" key="8">
    <source>
        <dbReference type="Google" id="ProtNLM"/>
    </source>
</evidence>
<evidence type="ECO:0000313" key="6">
    <source>
        <dbReference type="EMBL" id="CAD7699109.1"/>
    </source>
</evidence>
<dbReference type="InterPro" id="IPR049704">
    <property type="entry name" value="Aminotrans_3_PPA_site"/>
</dbReference>
<dbReference type="Gene3D" id="3.40.50.300">
    <property type="entry name" value="P-loop containing nucleotide triphosphate hydrolases"/>
    <property type="match status" value="1"/>
</dbReference>
<dbReference type="GO" id="GO:0030170">
    <property type="term" value="F:pyridoxal phosphate binding"/>
    <property type="evidence" value="ECO:0007669"/>
    <property type="project" value="InterPro"/>
</dbReference>
<dbReference type="PANTHER" id="PTHR42684">
    <property type="entry name" value="ADENOSYLMETHIONINE-8-AMINO-7-OXONONANOATE AMINOTRANSFERASE"/>
    <property type="match status" value="1"/>
</dbReference>
<dbReference type="InterPro" id="IPR027417">
    <property type="entry name" value="P-loop_NTPase"/>
</dbReference>
<dbReference type="OrthoDB" id="425114at2759"/>
<comment type="caution">
    <text evidence="6">The sequence shown here is derived from an EMBL/GenBank/DDBJ whole genome shotgun (WGS) entry which is preliminary data.</text>
</comment>
<evidence type="ECO:0000256" key="5">
    <source>
        <dbReference type="SAM" id="SignalP"/>
    </source>
</evidence>
<dbReference type="Gene3D" id="3.90.1150.10">
    <property type="entry name" value="Aspartate Aminotransferase, domain 1"/>
    <property type="match status" value="1"/>
</dbReference>
<keyword evidence="7" id="KW-1185">Reference proteome</keyword>
<sequence length="838" mass="89348">MWGLRSRSWALARYVAAAAPGLLLGRSGDAWPAVLLRGVSSGTGGPSGRRDLSLPNYIVFGSNTGVGKTAISAGLARTCTRQKECVVYIKPVQTGWDGGRSPASNSDAHTVASVAQETAPGGSAPWKDACRDLMKFDTLYAYQQPVSPHLAAQLEEGNTRIVSDAELTDGVAAKLTELAGTSNRKCLGLVEAAGGVASPVPSGALQCDVYRSLQLPCLLVGDHRLGGISATISAYDSLVLRGYDVAAIALFAGELANHLLIREHFDKCIHSLGEKGPSIVVIPEPKANDDHEEWVSSTKVWADTDGRTGLEYLLDCLRKAHGLRRQILDTARGRAKQCLWWPFTQHSTVQDSDVTVIDARCGEHFSVFSGGNGNPGFLEKQYDGCASWWTQGTGAAMQFEIARTVALAAGRYGHVLFPENTHEAGLRCSEHLLSSVGSGWASKVFYSDDGSTAVEVALKMALRTFAKRHHDQMHQCGDLKILGMSNSYHGDTLGAMDACPSSIFNRGQTPWYVEKGVFVQCPTVSMLKGRWQIRLPEELKRLTGGSERQLSWEELDGVFNPDRSDLEAVYLKAVASVIDGAQGHKASGGATMIGACLLEPVVQAAGGMILVDPVFQRCIVKVCRERGIPVIFDEVFTGFWRLGAAGGASLLGMSPDIACYAKLLTGGVVPLAATLSTEEVFEAFAGPSKAEALLHGHSFTAHPIGCAAACAAISMYTDPSLNPNLQRAPASVEMTAPPTTKAEAKLMPLWDSKAVRELSSNAKVDGITAIGTLLAVELKPPEGQEGGYGSGVAVEVVKKLRANGVYTRPLGNVVYLMCAPVTPKEECDRLLALLSRLL</sequence>
<feature type="signal peptide" evidence="5">
    <location>
        <begin position="1"/>
        <end position="17"/>
    </location>
</feature>
<dbReference type="Pfam" id="PF00202">
    <property type="entry name" value="Aminotran_3"/>
    <property type="match status" value="2"/>
</dbReference>
<keyword evidence="2" id="KW-0032">Aminotransferase</keyword>
<name>A0A8S1IVV9_9CHLO</name>
<keyword evidence="5" id="KW-0732">Signal</keyword>
<dbReference type="GO" id="GO:0005524">
    <property type="term" value="F:ATP binding"/>
    <property type="evidence" value="ECO:0007669"/>
    <property type="project" value="InterPro"/>
</dbReference>
<dbReference type="GO" id="GO:0004141">
    <property type="term" value="F:dethiobiotin synthase activity"/>
    <property type="evidence" value="ECO:0007669"/>
    <property type="project" value="InterPro"/>
</dbReference>
<dbReference type="EMBL" id="CAJHUC010000954">
    <property type="protein sequence ID" value="CAD7699109.1"/>
    <property type="molecule type" value="Genomic_DNA"/>
</dbReference>
<dbReference type="HAMAP" id="MF_00336">
    <property type="entry name" value="BioD"/>
    <property type="match status" value="1"/>
</dbReference>
<dbReference type="Gene3D" id="3.40.640.10">
    <property type="entry name" value="Type I PLP-dependent aspartate aminotransferase-like (Major domain)"/>
    <property type="match status" value="1"/>
</dbReference>
<dbReference type="GO" id="GO:0005739">
    <property type="term" value="C:mitochondrion"/>
    <property type="evidence" value="ECO:0007669"/>
    <property type="project" value="UniProtKB-SubCell"/>
</dbReference>
<protein>
    <recommendedName>
        <fullName evidence="8">Adenosylmethionine-8-amino-7-oxononanoate aminotransferase</fullName>
    </recommendedName>
</protein>
<dbReference type="GO" id="GO:0004015">
    <property type="term" value="F:adenosylmethionine-8-amino-7-oxononanoate transaminase activity"/>
    <property type="evidence" value="ECO:0007669"/>
    <property type="project" value="TreeGrafter"/>
</dbReference>
<dbReference type="InterPro" id="IPR005814">
    <property type="entry name" value="Aminotrans_3"/>
</dbReference>
<gene>
    <name evidence="6" type="ORF">OSTQU699_LOCUS4468</name>
</gene>
<organism evidence="6 7">
    <name type="scientific">Ostreobium quekettii</name>
    <dbReference type="NCBI Taxonomy" id="121088"/>
    <lineage>
        <taxon>Eukaryota</taxon>
        <taxon>Viridiplantae</taxon>
        <taxon>Chlorophyta</taxon>
        <taxon>core chlorophytes</taxon>
        <taxon>Ulvophyceae</taxon>
        <taxon>TCBD clade</taxon>
        <taxon>Bryopsidales</taxon>
        <taxon>Ostreobineae</taxon>
        <taxon>Ostreobiaceae</taxon>
        <taxon>Ostreobium</taxon>
    </lineage>
</organism>
<dbReference type="InterPro" id="IPR015421">
    <property type="entry name" value="PyrdxlP-dep_Trfase_major"/>
</dbReference>
<evidence type="ECO:0000256" key="4">
    <source>
        <dbReference type="ARBA" id="ARBA00022898"/>
    </source>
</evidence>